<evidence type="ECO:0000256" key="3">
    <source>
        <dbReference type="ARBA" id="ARBA00023172"/>
    </source>
</evidence>
<keyword evidence="3" id="KW-0233">DNA recombination</keyword>
<gene>
    <name evidence="8" type="ordered locus">MMAR_3607</name>
</gene>
<dbReference type="PROSITE" id="PS51898">
    <property type="entry name" value="TYR_RECOMBINASE"/>
    <property type="match status" value="1"/>
</dbReference>
<dbReference type="Gene3D" id="1.10.443.10">
    <property type="entry name" value="Intergrase catalytic core"/>
    <property type="match status" value="1"/>
</dbReference>
<dbReference type="InterPro" id="IPR010998">
    <property type="entry name" value="Integrase_recombinase_N"/>
</dbReference>
<proteinExistence type="inferred from homology"/>
<evidence type="ECO:0000313" key="9">
    <source>
        <dbReference type="Proteomes" id="UP000001190"/>
    </source>
</evidence>
<dbReference type="AlphaFoldDB" id="B2HL45"/>
<dbReference type="EMBL" id="CP000854">
    <property type="protein sequence ID" value="ACC42021.1"/>
    <property type="molecule type" value="Genomic_DNA"/>
</dbReference>
<dbReference type="PANTHER" id="PTHR30349">
    <property type="entry name" value="PHAGE INTEGRASE-RELATED"/>
    <property type="match status" value="1"/>
</dbReference>
<evidence type="ECO:0000256" key="4">
    <source>
        <dbReference type="PROSITE-ProRule" id="PRU01248"/>
    </source>
</evidence>
<dbReference type="KEGG" id="mmi:MMAR_3607"/>
<dbReference type="InterPro" id="IPR011010">
    <property type="entry name" value="DNA_brk_join_enz"/>
</dbReference>
<name>B2HL45_MYCMM</name>
<dbReference type="InterPro" id="IPR002104">
    <property type="entry name" value="Integrase_catalytic"/>
</dbReference>
<dbReference type="GO" id="GO:0015074">
    <property type="term" value="P:DNA integration"/>
    <property type="evidence" value="ECO:0007669"/>
    <property type="project" value="InterPro"/>
</dbReference>
<dbReference type="PROSITE" id="PS51900">
    <property type="entry name" value="CB"/>
    <property type="match status" value="1"/>
</dbReference>
<keyword evidence="9" id="KW-1185">Reference proteome</keyword>
<dbReference type="PANTHER" id="PTHR30349:SF64">
    <property type="entry name" value="PROPHAGE INTEGRASE INTD-RELATED"/>
    <property type="match status" value="1"/>
</dbReference>
<dbReference type="SUPFAM" id="SSF56349">
    <property type="entry name" value="DNA breaking-rejoining enzymes"/>
    <property type="match status" value="1"/>
</dbReference>
<evidence type="ECO:0000256" key="2">
    <source>
        <dbReference type="ARBA" id="ARBA00023125"/>
    </source>
</evidence>
<evidence type="ECO:0000256" key="1">
    <source>
        <dbReference type="ARBA" id="ARBA00008857"/>
    </source>
</evidence>
<reference evidence="8 9" key="1">
    <citation type="journal article" date="2008" name="Genome Res.">
        <title>Insights from the complete genome sequence of Mycobacterium marinum on the evolution of Mycobacterium tuberculosis.</title>
        <authorList>
            <person name="Stinear T.P."/>
            <person name="Seemann T."/>
            <person name="Harrison P.F."/>
            <person name="Jenkin G.A."/>
            <person name="Davies J.K."/>
            <person name="Johnson P.D."/>
            <person name="Abdellah Z."/>
            <person name="Arrowsmith C."/>
            <person name="Chillingworth T."/>
            <person name="Churcher C."/>
            <person name="Clarke K."/>
            <person name="Cronin A."/>
            <person name="Davis P."/>
            <person name="Goodhead I."/>
            <person name="Holroyd N."/>
            <person name="Jagels K."/>
            <person name="Lord A."/>
            <person name="Moule S."/>
            <person name="Mungall K."/>
            <person name="Norbertczak H."/>
            <person name="Quail M.A."/>
            <person name="Rabbinowitsch E."/>
            <person name="Walker D."/>
            <person name="White B."/>
            <person name="Whitehead S."/>
            <person name="Small P.L."/>
            <person name="Brosch R."/>
            <person name="Ramakrishnan L."/>
            <person name="Fischbach M.A."/>
            <person name="Parkhill J."/>
            <person name="Cole S.T."/>
        </authorList>
    </citation>
    <scope>NUCLEOTIDE SEQUENCE [LARGE SCALE GENOMIC DNA]</scope>
    <source>
        <strain evidence="9">ATCC BAA-535 / M</strain>
    </source>
</reference>
<dbReference type="CDD" id="cd01189">
    <property type="entry name" value="INT_ICEBs1_C_like"/>
    <property type="match status" value="1"/>
</dbReference>
<comment type="similarity">
    <text evidence="1">Belongs to the 'phage' integrase family.</text>
</comment>
<keyword evidence="2 4" id="KW-0238">DNA-binding</keyword>
<feature type="region of interest" description="Disordered" evidence="5">
    <location>
        <begin position="1"/>
        <end position="22"/>
    </location>
</feature>
<sequence>MQSGDSQRWNNPWPGKSWPGMSSLAEVGTMAGRPQLRIGTHGQIKRIYTGGGVWLARCRYRDTDGVTRIVQRLGPADEYDQHGKLAADALIAALAQRRHSANHGEIGPDTKVTDLVEQHLSRLAEDGRSPVTMSTYRFTTKNLKKFIGGLRVSEATPARMDATLRSMRSAHGATMARQSKSILRGALQLAVMASVLGANPVRDVQPLRSQSQPKGAVALTADQLRELLARLQTSDFCKEHDLIDPITLLIATGLRRSELLGLRWVDFDEKASMLAITGKVIRVPGEGLLRVDETKSAAGRRTIPLPKFAVDVLGKRRQLPYLGEQVVIFPSTAGTLRDPNNFGKEWRTAREELGVAEVTTHSFRKTVATLIDDEGLSARIGADHLGHSHVSMTQDRYMTRGRIHTQVAHLLDRAVRINDE</sequence>
<evidence type="ECO:0000256" key="5">
    <source>
        <dbReference type="SAM" id="MobiDB-lite"/>
    </source>
</evidence>
<dbReference type="STRING" id="216594.MMAR_3607"/>
<dbReference type="HOGENOM" id="CLU_027562_17_1_11"/>
<dbReference type="Gene3D" id="1.10.150.130">
    <property type="match status" value="1"/>
</dbReference>
<evidence type="ECO:0000259" key="6">
    <source>
        <dbReference type="PROSITE" id="PS51898"/>
    </source>
</evidence>
<accession>B2HL45</accession>
<feature type="domain" description="Core-binding (CB)" evidence="7">
    <location>
        <begin position="110"/>
        <end position="191"/>
    </location>
</feature>
<dbReference type="eggNOG" id="COG0582">
    <property type="taxonomic scope" value="Bacteria"/>
</dbReference>
<dbReference type="GO" id="GO:0003677">
    <property type="term" value="F:DNA binding"/>
    <property type="evidence" value="ECO:0007669"/>
    <property type="project" value="UniProtKB-UniRule"/>
</dbReference>
<dbReference type="InterPro" id="IPR044068">
    <property type="entry name" value="CB"/>
</dbReference>
<dbReference type="Pfam" id="PF00589">
    <property type="entry name" value="Phage_integrase"/>
    <property type="match status" value="1"/>
</dbReference>
<dbReference type="InterPro" id="IPR050090">
    <property type="entry name" value="Tyrosine_recombinase_XerCD"/>
</dbReference>
<evidence type="ECO:0000259" key="7">
    <source>
        <dbReference type="PROSITE" id="PS51900"/>
    </source>
</evidence>
<protein>
    <submittedName>
        <fullName evidence="8">Phage integrase</fullName>
    </submittedName>
</protein>
<organism evidence="8 9">
    <name type="scientific">Mycobacterium marinum (strain ATCC BAA-535 / M)</name>
    <dbReference type="NCBI Taxonomy" id="216594"/>
    <lineage>
        <taxon>Bacteria</taxon>
        <taxon>Bacillati</taxon>
        <taxon>Actinomycetota</taxon>
        <taxon>Actinomycetes</taxon>
        <taxon>Mycobacteriales</taxon>
        <taxon>Mycobacteriaceae</taxon>
        <taxon>Mycobacterium</taxon>
        <taxon>Mycobacterium ulcerans group</taxon>
    </lineage>
</organism>
<dbReference type="GO" id="GO:0006310">
    <property type="term" value="P:DNA recombination"/>
    <property type="evidence" value="ECO:0007669"/>
    <property type="project" value="UniProtKB-KW"/>
</dbReference>
<dbReference type="InterPro" id="IPR013762">
    <property type="entry name" value="Integrase-like_cat_sf"/>
</dbReference>
<dbReference type="Proteomes" id="UP000001190">
    <property type="component" value="Chromosome"/>
</dbReference>
<feature type="compositionally biased region" description="Polar residues" evidence="5">
    <location>
        <begin position="1"/>
        <end position="10"/>
    </location>
</feature>
<evidence type="ECO:0000313" key="8">
    <source>
        <dbReference type="EMBL" id="ACC42021.1"/>
    </source>
</evidence>
<feature type="domain" description="Tyr recombinase" evidence="6">
    <location>
        <begin position="214"/>
        <end position="410"/>
    </location>
</feature>